<dbReference type="EMBL" id="PDND01000217">
    <property type="protein sequence ID" value="PGH29723.1"/>
    <property type="molecule type" value="Genomic_DNA"/>
</dbReference>
<protein>
    <recommendedName>
        <fullName evidence="8">Parasitic phase-specific protein PSP-1</fullName>
    </recommendedName>
</protein>
<feature type="transmembrane region" description="Helical" evidence="5">
    <location>
        <begin position="166"/>
        <end position="190"/>
    </location>
</feature>
<evidence type="ECO:0000256" key="5">
    <source>
        <dbReference type="SAM" id="Phobius"/>
    </source>
</evidence>
<dbReference type="AlphaFoldDB" id="A0A2B7Z949"/>
<gene>
    <name evidence="6" type="ORF">GX50_07537</name>
</gene>
<evidence type="ECO:0008006" key="8">
    <source>
        <dbReference type="Google" id="ProtNLM"/>
    </source>
</evidence>
<evidence type="ECO:0000256" key="1">
    <source>
        <dbReference type="ARBA" id="ARBA00004141"/>
    </source>
</evidence>
<feature type="transmembrane region" description="Helical" evidence="5">
    <location>
        <begin position="265"/>
        <end position="283"/>
    </location>
</feature>
<keyword evidence="3 5" id="KW-1133">Transmembrane helix</keyword>
<dbReference type="GO" id="GO:0000324">
    <property type="term" value="C:fungal-type vacuole"/>
    <property type="evidence" value="ECO:0007669"/>
    <property type="project" value="TreeGrafter"/>
</dbReference>
<keyword evidence="2 5" id="KW-0812">Transmembrane</keyword>
<proteinExistence type="predicted"/>
<dbReference type="InterPro" id="IPR007568">
    <property type="entry name" value="RTA1"/>
</dbReference>
<evidence type="ECO:0000256" key="2">
    <source>
        <dbReference type="ARBA" id="ARBA00022692"/>
    </source>
</evidence>
<dbReference type="Pfam" id="PF04479">
    <property type="entry name" value="RTA1"/>
    <property type="match status" value="1"/>
</dbReference>
<dbReference type="GO" id="GO:0005886">
    <property type="term" value="C:plasma membrane"/>
    <property type="evidence" value="ECO:0007669"/>
    <property type="project" value="TreeGrafter"/>
</dbReference>
<dbReference type="PANTHER" id="PTHR31465:SF7">
    <property type="entry name" value="SPHINGOID LONG-CHAIN BASE TRANSPORTER RSB1"/>
    <property type="match status" value="1"/>
</dbReference>
<sequence>MPSMKGCTLETCPIEASIYEYRPSLPANATFIAIFGLSGLIHLLQLSIWRRNYAFSILILLGCMGEIVGYVGRLMLYNNPFNISGFLIQICALTVAPALFTAGIYFCIADIVRLFGGEGTSRLKPNQYAWIFIPCDVISLLLQALGGGAASVATRNQKDGTVGVNIMIAGLVFQVFSLLMFILLLAEFFVKVYRRGYLWREDDGSEIKAGSGGAGGIGRAARVRLYLFFFAFSLAILCIFIRCAYRVAELSGGFRGKLIRDEGSFIGLDGVMIAVAAFALNLGHPKMLTL</sequence>
<feature type="transmembrane region" description="Helical" evidence="5">
    <location>
        <begin position="128"/>
        <end position="146"/>
    </location>
</feature>
<dbReference type="PANTHER" id="PTHR31465">
    <property type="entry name" value="PROTEIN RTA1-RELATED"/>
    <property type="match status" value="1"/>
</dbReference>
<evidence type="ECO:0000256" key="3">
    <source>
        <dbReference type="ARBA" id="ARBA00022989"/>
    </source>
</evidence>
<evidence type="ECO:0000313" key="7">
    <source>
        <dbReference type="Proteomes" id="UP000226031"/>
    </source>
</evidence>
<feature type="transmembrane region" description="Helical" evidence="5">
    <location>
        <begin position="83"/>
        <end position="108"/>
    </location>
</feature>
<evidence type="ECO:0000313" key="6">
    <source>
        <dbReference type="EMBL" id="PGH29723.1"/>
    </source>
</evidence>
<dbReference type="Proteomes" id="UP000226031">
    <property type="component" value="Unassembled WGS sequence"/>
</dbReference>
<organism evidence="6 7">
    <name type="scientific">[Emmonsia] crescens</name>
    <dbReference type="NCBI Taxonomy" id="73230"/>
    <lineage>
        <taxon>Eukaryota</taxon>
        <taxon>Fungi</taxon>
        <taxon>Dikarya</taxon>
        <taxon>Ascomycota</taxon>
        <taxon>Pezizomycotina</taxon>
        <taxon>Eurotiomycetes</taxon>
        <taxon>Eurotiomycetidae</taxon>
        <taxon>Onygenales</taxon>
        <taxon>Ajellomycetaceae</taxon>
        <taxon>Emergomyces</taxon>
    </lineage>
</organism>
<keyword evidence="7" id="KW-1185">Reference proteome</keyword>
<feature type="transmembrane region" description="Helical" evidence="5">
    <location>
        <begin position="225"/>
        <end position="245"/>
    </location>
</feature>
<accession>A0A2B7Z949</accession>
<feature type="transmembrane region" description="Helical" evidence="5">
    <location>
        <begin position="53"/>
        <end position="71"/>
    </location>
</feature>
<name>A0A2B7Z949_9EURO</name>
<dbReference type="STRING" id="73230.A0A2B7Z949"/>
<comment type="caution">
    <text evidence="6">The sequence shown here is derived from an EMBL/GenBank/DDBJ whole genome shotgun (WGS) entry which is preliminary data.</text>
</comment>
<reference evidence="6 7" key="1">
    <citation type="submission" date="2017-10" db="EMBL/GenBank/DDBJ databases">
        <title>Comparative genomics in systemic dimorphic fungi from Ajellomycetaceae.</title>
        <authorList>
            <person name="Munoz J.F."/>
            <person name="Mcewen J.G."/>
            <person name="Clay O.K."/>
            <person name="Cuomo C.A."/>
        </authorList>
    </citation>
    <scope>NUCLEOTIDE SEQUENCE [LARGE SCALE GENOMIC DNA]</scope>
    <source>
        <strain evidence="6 7">UAMH4076</strain>
    </source>
</reference>
<feature type="transmembrane region" description="Helical" evidence="5">
    <location>
        <begin position="27"/>
        <end position="46"/>
    </location>
</feature>
<keyword evidence="4 5" id="KW-0472">Membrane</keyword>
<comment type="subcellular location">
    <subcellularLocation>
        <location evidence="1">Membrane</location>
        <topology evidence="1">Multi-pass membrane protein</topology>
    </subcellularLocation>
</comment>
<dbReference type="VEuPathDB" id="FungiDB:EMCG_01786"/>
<evidence type="ECO:0000256" key="4">
    <source>
        <dbReference type="ARBA" id="ARBA00023136"/>
    </source>
</evidence>